<reference evidence="11 12" key="1">
    <citation type="journal article" date="2016" name="Proc. Natl. Acad. Sci. U.S.A.">
        <title>Lipid metabolic changes in an early divergent fungus govern the establishment of a mutualistic symbiosis with endobacteria.</title>
        <authorList>
            <person name="Lastovetsky O.A."/>
            <person name="Gaspar M.L."/>
            <person name="Mondo S.J."/>
            <person name="LaButti K.M."/>
            <person name="Sandor L."/>
            <person name="Grigoriev I.V."/>
            <person name="Henry S.A."/>
            <person name="Pawlowska T.E."/>
        </authorList>
    </citation>
    <scope>NUCLEOTIDE SEQUENCE [LARGE SCALE GENOMIC DNA]</scope>
    <source>
        <strain evidence="11 12">ATCC 11559</strain>
    </source>
</reference>
<evidence type="ECO:0000313" key="11">
    <source>
        <dbReference type="EMBL" id="ORE20368.1"/>
    </source>
</evidence>
<comment type="function">
    <text evidence="7">Required for proper homologous chromosome pairing and efficient cross-over and intragenic recombination during meiosis.</text>
</comment>
<dbReference type="Proteomes" id="UP000242381">
    <property type="component" value="Unassembled WGS sequence"/>
</dbReference>
<keyword evidence="5 7" id="KW-0539">Nucleus</keyword>
<evidence type="ECO:0000256" key="8">
    <source>
        <dbReference type="SAM" id="Coils"/>
    </source>
</evidence>
<evidence type="ECO:0000313" key="12">
    <source>
        <dbReference type="Proteomes" id="UP000242381"/>
    </source>
</evidence>
<feature type="coiled-coil region" evidence="8">
    <location>
        <begin position="77"/>
        <end position="145"/>
    </location>
</feature>
<dbReference type="GO" id="GO:0005634">
    <property type="term" value="C:nucleus"/>
    <property type="evidence" value="ECO:0007669"/>
    <property type="project" value="UniProtKB-SubCell"/>
</dbReference>
<dbReference type="AlphaFoldDB" id="A0A1X0S8B1"/>
<dbReference type="OMA" id="VCYWAFP"/>
<comment type="similarity">
    <text evidence="2 7">Belongs to the MND1 family.</text>
</comment>
<keyword evidence="6" id="KW-0469">Meiosis</keyword>
<dbReference type="PIRSF" id="PIRSF026991">
    <property type="entry name" value="Mnd1"/>
    <property type="match status" value="1"/>
</dbReference>
<gene>
    <name evidence="11" type="ORF">BCV71DRAFT_196158</name>
</gene>
<keyword evidence="4" id="KW-0233">DNA recombination</keyword>
<protein>
    <recommendedName>
        <fullName evidence="7">Meiotic nuclear division protein 1</fullName>
    </recommendedName>
</protein>
<evidence type="ECO:0000259" key="9">
    <source>
        <dbReference type="Pfam" id="PF03962"/>
    </source>
</evidence>
<organism evidence="11 12">
    <name type="scientific">Rhizopus microsporus</name>
    <dbReference type="NCBI Taxonomy" id="58291"/>
    <lineage>
        <taxon>Eukaryota</taxon>
        <taxon>Fungi</taxon>
        <taxon>Fungi incertae sedis</taxon>
        <taxon>Mucoromycota</taxon>
        <taxon>Mucoromycotina</taxon>
        <taxon>Mucoromycetes</taxon>
        <taxon>Mucorales</taxon>
        <taxon>Mucorineae</taxon>
        <taxon>Rhizopodaceae</taxon>
        <taxon>Rhizopus</taxon>
    </lineage>
</organism>
<feature type="domain" description="Mnd1 HTH" evidence="9">
    <location>
        <begin position="15"/>
        <end position="73"/>
    </location>
</feature>
<dbReference type="VEuPathDB" id="FungiDB:BCV72DRAFT_283919"/>
<dbReference type="InterPro" id="IPR040453">
    <property type="entry name" value="Mnd1_HTH"/>
</dbReference>
<evidence type="ECO:0000256" key="1">
    <source>
        <dbReference type="ARBA" id="ARBA00004123"/>
    </source>
</evidence>
<evidence type="ECO:0000256" key="3">
    <source>
        <dbReference type="ARBA" id="ARBA00023054"/>
    </source>
</evidence>
<dbReference type="Pfam" id="PF03962">
    <property type="entry name" value="Mnd1"/>
    <property type="match status" value="1"/>
</dbReference>
<dbReference type="EMBL" id="KV921295">
    <property type="protein sequence ID" value="ORE20368.1"/>
    <property type="molecule type" value="Genomic_DNA"/>
</dbReference>
<dbReference type="GO" id="GO:0007131">
    <property type="term" value="P:reciprocal meiotic recombination"/>
    <property type="evidence" value="ECO:0007669"/>
    <property type="project" value="InterPro"/>
</dbReference>
<sequence length="203" mass="23573">MPPKGLSLDEKRKRIQKIFHESGEFYQLKDIEKIGPKKGVVAQSVKDVLMSLVDDGLVTMDKIGTSNYFWSYPSAALQSSKNKFKDLQASLEKEKAKQQRLQEEIEEAKETREDTDERAELLKELAELKAKNKELMNELQKYKENDPVLFEKKEKAAAIAKEAANRWTENIWEIESYCVKKFNMDRTAFEQNFGIPEDFDVLN</sequence>
<evidence type="ECO:0000256" key="2">
    <source>
        <dbReference type="ARBA" id="ARBA00005981"/>
    </source>
</evidence>
<feature type="domain" description="Leucine zipper with capping helix" evidence="10">
    <location>
        <begin position="149"/>
        <end position="202"/>
    </location>
</feature>
<comment type="subcellular location">
    <subcellularLocation>
        <location evidence="1 7">Nucleus</location>
    </subcellularLocation>
</comment>
<evidence type="ECO:0000256" key="4">
    <source>
        <dbReference type="ARBA" id="ARBA00023172"/>
    </source>
</evidence>
<dbReference type="PANTHER" id="PTHR31398:SF0">
    <property type="entry name" value="MEIOTIC NUCLEAR DIVISION PROTEIN 1 HOMOLOG"/>
    <property type="match status" value="1"/>
</dbReference>
<evidence type="ECO:0000256" key="5">
    <source>
        <dbReference type="ARBA" id="ARBA00023242"/>
    </source>
</evidence>
<evidence type="ECO:0000256" key="7">
    <source>
        <dbReference type="PIRNR" id="PIRNR026991"/>
    </source>
</evidence>
<accession>A0A1X0S8B1</accession>
<dbReference type="PANTHER" id="PTHR31398">
    <property type="entry name" value="MEIOTIC NUCLEAR DIVISION PROTEIN 1 HOMOLOG"/>
    <property type="match status" value="1"/>
</dbReference>
<evidence type="ECO:0000259" key="10">
    <source>
        <dbReference type="Pfam" id="PF18517"/>
    </source>
</evidence>
<name>A0A1X0S8B1_RHIZD</name>
<dbReference type="InterPro" id="IPR005647">
    <property type="entry name" value="Mnd1"/>
</dbReference>
<dbReference type="GO" id="GO:0003690">
    <property type="term" value="F:double-stranded DNA binding"/>
    <property type="evidence" value="ECO:0007669"/>
    <property type="project" value="InterPro"/>
</dbReference>
<dbReference type="InterPro" id="IPR040661">
    <property type="entry name" value="LZ3wCH"/>
</dbReference>
<evidence type="ECO:0000256" key="6">
    <source>
        <dbReference type="ARBA" id="ARBA00023254"/>
    </source>
</evidence>
<keyword evidence="3 8" id="KW-0175">Coiled coil</keyword>
<dbReference type="Pfam" id="PF18517">
    <property type="entry name" value="LZ3wCH"/>
    <property type="match status" value="1"/>
</dbReference>
<proteinExistence type="inferred from homology"/>